<dbReference type="PANTHER" id="PTHR30411">
    <property type="entry name" value="CYTOPLASMIC PROTEIN"/>
    <property type="match status" value="1"/>
</dbReference>
<evidence type="ECO:0000313" key="4">
    <source>
        <dbReference type="Proteomes" id="UP001174909"/>
    </source>
</evidence>
<dbReference type="SUPFAM" id="SSF55826">
    <property type="entry name" value="YbaK/ProRS associated domain"/>
    <property type="match status" value="1"/>
</dbReference>
<dbReference type="Gene3D" id="3.90.960.10">
    <property type="entry name" value="YbaK/aminoacyl-tRNA synthetase-associated domain"/>
    <property type="match status" value="1"/>
</dbReference>
<proteinExistence type="predicted"/>
<dbReference type="InterPro" id="IPR036754">
    <property type="entry name" value="YbaK/aa-tRNA-synt-asso_dom_sf"/>
</dbReference>
<dbReference type="GO" id="GO:0002161">
    <property type="term" value="F:aminoacyl-tRNA deacylase activity"/>
    <property type="evidence" value="ECO:0007669"/>
    <property type="project" value="InterPro"/>
</dbReference>
<protein>
    <recommendedName>
        <fullName evidence="1">PrdX deacylase domain-containing protein 1</fullName>
    </recommendedName>
</protein>
<dbReference type="EMBL" id="CASHTH010001420">
    <property type="protein sequence ID" value="CAI8015116.1"/>
    <property type="molecule type" value="Genomic_DNA"/>
</dbReference>
<organism evidence="3 4">
    <name type="scientific">Geodia barretti</name>
    <name type="common">Barrett's horny sponge</name>
    <dbReference type="NCBI Taxonomy" id="519541"/>
    <lineage>
        <taxon>Eukaryota</taxon>
        <taxon>Metazoa</taxon>
        <taxon>Porifera</taxon>
        <taxon>Demospongiae</taxon>
        <taxon>Heteroscleromorpha</taxon>
        <taxon>Tetractinellida</taxon>
        <taxon>Astrophorina</taxon>
        <taxon>Geodiidae</taxon>
        <taxon>Geodia</taxon>
    </lineage>
</organism>
<dbReference type="PANTHER" id="PTHR30411:SF1">
    <property type="entry name" value="CYTOPLASMIC PROTEIN"/>
    <property type="match status" value="1"/>
</dbReference>
<accession>A0AA35WF84</accession>
<keyword evidence="4" id="KW-1185">Reference proteome</keyword>
<feature type="domain" description="YbaK/aminoacyl-tRNA synthetase-associated" evidence="2">
    <location>
        <begin position="29"/>
        <end position="143"/>
    </location>
</feature>
<sequence>MDLPAHTYLDLKGIPYRRLEFSSETDRGAANVARALGFEEGQMVKTLIFRTSEGELALVMLGGDRHTVSGHLKRALGSRNISLADPNKVLEVTGYAVGSIPPFHWQPTGFRSLLDTALTEYDELGVGAGVWGQEIIISPNDLICASGAEVVNLTRRDP</sequence>
<dbReference type="Pfam" id="PF04073">
    <property type="entry name" value="tRNA_edit"/>
    <property type="match status" value="1"/>
</dbReference>
<reference evidence="3" key="1">
    <citation type="submission" date="2023-03" db="EMBL/GenBank/DDBJ databases">
        <authorList>
            <person name="Steffen K."/>
            <person name="Cardenas P."/>
        </authorList>
    </citation>
    <scope>NUCLEOTIDE SEQUENCE</scope>
</reference>
<evidence type="ECO:0000313" key="3">
    <source>
        <dbReference type="EMBL" id="CAI8015116.1"/>
    </source>
</evidence>
<comment type="caution">
    <text evidence="3">The sequence shown here is derived from an EMBL/GenBank/DDBJ whole genome shotgun (WGS) entry which is preliminary data.</text>
</comment>
<dbReference type="InterPro" id="IPR007214">
    <property type="entry name" value="YbaK/aa-tRNA-synth-assoc-dom"/>
</dbReference>
<dbReference type="AlphaFoldDB" id="A0AA35WF84"/>
<dbReference type="CDD" id="cd04332">
    <property type="entry name" value="YbaK_like"/>
    <property type="match status" value="1"/>
</dbReference>
<evidence type="ECO:0000256" key="1">
    <source>
        <dbReference type="ARBA" id="ARBA00031612"/>
    </source>
</evidence>
<evidence type="ECO:0000259" key="2">
    <source>
        <dbReference type="Pfam" id="PF04073"/>
    </source>
</evidence>
<gene>
    <name evidence="3" type="ORF">GBAR_LOCUS9412</name>
</gene>
<name>A0AA35WF84_GEOBA</name>
<dbReference type="Proteomes" id="UP001174909">
    <property type="component" value="Unassembled WGS sequence"/>
</dbReference>